<dbReference type="AlphaFoldDB" id="A0A382S4X4"/>
<gene>
    <name evidence="1" type="ORF">METZ01_LOCUS356785</name>
</gene>
<organism evidence="1">
    <name type="scientific">marine metagenome</name>
    <dbReference type="NCBI Taxonomy" id="408172"/>
    <lineage>
        <taxon>unclassified sequences</taxon>
        <taxon>metagenomes</taxon>
        <taxon>ecological metagenomes</taxon>
    </lineage>
</organism>
<name>A0A382S4X4_9ZZZZ</name>
<dbReference type="Gene3D" id="3.40.50.11180">
    <property type="match status" value="1"/>
</dbReference>
<sequence>VSGQKLLTADLFLQWFSKTLNLGLLNYNGLHITALGLFLLSRFKNNNQTLLVLLEDEASSKALYEFCWCFYPEFIYYFPKTQKSISHIQGFVPEYKRYQTESYYALSVKKPRLFICSLSGVYEKLFPAETSLNGFLLKEKTKISRDSLVRVLNKWGYNKNEKTICPKTYSVRGCIV</sequence>
<dbReference type="Gene3D" id="3.30.2060.10">
    <property type="entry name" value="Penicillin-binding protein 1b domain"/>
    <property type="match status" value="1"/>
</dbReference>
<evidence type="ECO:0008006" key="2">
    <source>
        <dbReference type="Google" id="ProtNLM"/>
    </source>
</evidence>
<dbReference type="InterPro" id="IPR027417">
    <property type="entry name" value="P-loop_NTPase"/>
</dbReference>
<protein>
    <recommendedName>
        <fullName evidence="2">UvrB interaction domain-containing protein</fullName>
    </recommendedName>
</protein>
<feature type="non-terminal residue" evidence="1">
    <location>
        <position position="176"/>
    </location>
</feature>
<dbReference type="SUPFAM" id="SSF52540">
    <property type="entry name" value="P-loop containing nucleoside triphosphate hydrolases"/>
    <property type="match status" value="1"/>
</dbReference>
<accession>A0A382S4X4</accession>
<evidence type="ECO:0000313" key="1">
    <source>
        <dbReference type="EMBL" id="SVD03931.1"/>
    </source>
</evidence>
<proteinExistence type="predicted"/>
<dbReference type="EMBL" id="UINC01125828">
    <property type="protein sequence ID" value="SVD03931.1"/>
    <property type="molecule type" value="Genomic_DNA"/>
</dbReference>
<feature type="non-terminal residue" evidence="1">
    <location>
        <position position="1"/>
    </location>
</feature>
<reference evidence="1" key="1">
    <citation type="submission" date="2018-05" db="EMBL/GenBank/DDBJ databases">
        <authorList>
            <person name="Lanie J.A."/>
            <person name="Ng W.-L."/>
            <person name="Kazmierczak K.M."/>
            <person name="Andrzejewski T.M."/>
            <person name="Davidsen T.M."/>
            <person name="Wayne K.J."/>
            <person name="Tettelin H."/>
            <person name="Glass J.I."/>
            <person name="Rusch D."/>
            <person name="Podicherti R."/>
            <person name="Tsui H.-C.T."/>
            <person name="Winkler M.E."/>
        </authorList>
    </citation>
    <scope>NUCLEOTIDE SEQUENCE</scope>
</reference>